<gene>
    <name evidence="1" type="ORF">S12H4_43885</name>
</gene>
<protein>
    <recommendedName>
        <fullName evidence="2">N-acetyltransferase domain-containing protein</fullName>
    </recommendedName>
</protein>
<dbReference type="InterPro" id="IPR016181">
    <property type="entry name" value="Acyl_CoA_acyltransferase"/>
</dbReference>
<organism evidence="1">
    <name type="scientific">marine sediment metagenome</name>
    <dbReference type="NCBI Taxonomy" id="412755"/>
    <lineage>
        <taxon>unclassified sequences</taxon>
        <taxon>metagenomes</taxon>
        <taxon>ecological metagenomes</taxon>
    </lineage>
</organism>
<feature type="non-terminal residue" evidence="1">
    <location>
        <position position="220"/>
    </location>
</feature>
<name>X1V6E1_9ZZZZ</name>
<dbReference type="Gene3D" id="3.40.630.30">
    <property type="match status" value="1"/>
</dbReference>
<accession>X1V6E1</accession>
<evidence type="ECO:0008006" key="2">
    <source>
        <dbReference type="Google" id="ProtNLM"/>
    </source>
</evidence>
<sequence length="220" mass="24049">MSEILKDFSAPTLVAALEANLWEALAYWGQSPQIELHDYADMMWYVTGVAHPMLNGAFRTQLAPGDIDVRIEATLNYFKSRKVPMTWWTGPATRPVDLGEHLEAHGLTHAGDPAGMAVDLLALNEDLPIPSDLTIERVGDVETLKEWLQAFATGFKFPDFAANAFFDIYAGLGFGQHLPWHHYAGRLKGEPVACSSVFLSAGVAGIYNVATVPHARGQGI</sequence>
<dbReference type="EMBL" id="BARW01026983">
    <property type="protein sequence ID" value="GAJ11442.1"/>
    <property type="molecule type" value="Genomic_DNA"/>
</dbReference>
<reference evidence="1" key="1">
    <citation type="journal article" date="2014" name="Front. Microbiol.">
        <title>High frequency of phylogenetically diverse reductive dehalogenase-homologous genes in deep subseafloor sedimentary metagenomes.</title>
        <authorList>
            <person name="Kawai M."/>
            <person name="Futagami T."/>
            <person name="Toyoda A."/>
            <person name="Takaki Y."/>
            <person name="Nishi S."/>
            <person name="Hori S."/>
            <person name="Arai W."/>
            <person name="Tsubouchi T."/>
            <person name="Morono Y."/>
            <person name="Uchiyama I."/>
            <person name="Ito T."/>
            <person name="Fujiyama A."/>
            <person name="Inagaki F."/>
            <person name="Takami H."/>
        </authorList>
    </citation>
    <scope>NUCLEOTIDE SEQUENCE</scope>
    <source>
        <strain evidence="1">Expedition CK06-06</strain>
    </source>
</reference>
<dbReference type="AlphaFoldDB" id="X1V6E1"/>
<proteinExistence type="predicted"/>
<comment type="caution">
    <text evidence="1">The sequence shown here is derived from an EMBL/GenBank/DDBJ whole genome shotgun (WGS) entry which is preliminary data.</text>
</comment>
<dbReference type="SUPFAM" id="SSF55729">
    <property type="entry name" value="Acyl-CoA N-acyltransferases (Nat)"/>
    <property type="match status" value="1"/>
</dbReference>
<evidence type="ECO:0000313" key="1">
    <source>
        <dbReference type="EMBL" id="GAJ11442.1"/>
    </source>
</evidence>